<accession>A0A444UDC6</accession>
<name>A0A444UDC6_ACIRT</name>
<dbReference type="InterPro" id="IPR004244">
    <property type="entry name" value="Transposase_22"/>
</dbReference>
<proteinExistence type="predicted"/>
<dbReference type="AlphaFoldDB" id="A0A444UDC6"/>
<evidence type="ECO:0000313" key="1">
    <source>
        <dbReference type="EMBL" id="RXM33187.1"/>
    </source>
</evidence>
<organism evidence="1 2">
    <name type="scientific">Acipenser ruthenus</name>
    <name type="common">Sterlet sturgeon</name>
    <dbReference type="NCBI Taxonomy" id="7906"/>
    <lineage>
        <taxon>Eukaryota</taxon>
        <taxon>Metazoa</taxon>
        <taxon>Chordata</taxon>
        <taxon>Craniata</taxon>
        <taxon>Vertebrata</taxon>
        <taxon>Euteleostomi</taxon>
        <taxon>Actinopterygii</taxon>
        <taxon>Chondrostei</taxon>
        <taxon>Acipenseriformes</taxon>
        <taxon>Acipenseridae</taxon>
        <taxon>Acipenser</taxon>
    </lineage>
</organism>
<gene>
    <name evidence="1" type="ORF">EOD39_1353</name>
</gene>
<protein>
    <submittedName>
        <fullName evidence="1">Uncharacterized protein</fullName>
    </submittedName>
</protein>
<comment type="caution">
    <text evidence="1">The sequence shown here is derived from an EMBL/GenBank/DDBJ whole genome shotgun (WGS) entry which is preliminary data.</text>
</comment>
<dbReference type="Gene3D" id="3.30.70.1820">
    <property type="entry name" value="L1 transposable element, RRM domain"/>
    <property type="match status" value="1"/>
</dbReference>
<reference evidence="1 2" key="1">
    <citation type="submission" date="2019-01" db="EMBL/GenBank/DDBJ databases">
        <title>Draft Genome and Complete Hox-Cluster Characterization of the Sterlet Sturgeon (Acipenser ruthenus).</title>
        <authorList>
            <person name="Wei Q."/>
        </authorList>
    </citation>
    <scope>NUCLEOTIDE SEQUENCE [LARGE SCALE GENOMIC DNA]</scope>
    <source>
        <strain evidence="1">WHYD16114868_AA</strain>
        <tissue evidence="1">Blood</tissue>
    </source>
</reference>
<sequence length="121" mass="14344">MTEKTQDLENRSRRQNLIIGLPENTEGTKGIEFVRHLLIQLFGTDTLEKVRPLEVERDHRTLAPKLKSNERPRIMIARLLRYKDRQNILDLARASPNLKYLDFNISIYPDFSTELQQKRRV</sequence>
<evidence type="ECO:0000313" key="2">
    <source>
        <dbReference type="Proteomes" id="UP000289886"/>
    </source>
</evidence>
<dbReference type="EMBL" id="SCEB01214788">
    <property type="protein sequence ID" value="RXM33187.1"/>
    <property type="molecule type" value="Genomic_DNA"/>
</dbReference>
<dbReference type="Proteomes" id="UP000289886">
    <property type="component" value="Unassembled WGS sequence"/>
</dbReference>
<dbReference type="PANTHER" id="PTHR11505">
    <property type="entry name" value="L1 TRANSPOSABLE ELEMENT-RELATED"/>
    <property type="match status" value="1"/>
</dbReference>
<keyword evidence="2" id="KW-1185">Reference proteome</keyword>